<protein>
    <submittedName>
        <fullName evidence="9">RDD family protein</fullName>
    </submittedName>
</protein>
<feature type="domain" description="RDD" evidence="8">
    <location>
        <begin position="79"/>
        <end position="209"/>
    </location>
</feature>
<keyword evidence="10" id="KW-1185">Reference proteome</keyword>
<keyword evidence="5 7" id="KW-0472">Membrane</keyword>
<organism evidence="9 10">
    <name type="scientific">Actinacidiphila epipremni</name>
    <dbReference type="NCBI Taxonomy" id="2053013"/>
    <lineage>
        <taxon>Bacteria</taxon>
        <taxon>Bacillati</taxon>
        <taxon>Actinomycetota</taxon>
        <taxon>Actinomycetes</taxon>
        <taxon>Kitasatosporales</taxon>
        <taxon>Streptomycetaceae</taxon>
        <taxon>Actinacidiphila</taxon>
    </lineage>
</organism>
<dbReference type="Proteomes" id="UP000734511">
    <property type="component" value="Unassembled WGS sequence"/>
</dbReference>
<dbReference type="InterPro" id="IPR051791">
    <property type="entry name" value="Pra-immunoreactive"/>
</dbReference>
<evidence type="ECO:0000313" key="10">
    <source>
        <dbReference type="Proteomes" id="UP000734511"/>
    </source>
</evidence>
<evidence type="ECO:0000256" key="2">
    <source>
        <dbReference type="ARBA" id="ARBA00022475"/>
    </source>
</evidence>
<feature type="region of interest" description="Disordered" evidence="6">
    <location>
        <begin position="1"/>
        <end position="70"/>
    </location>
</feature>
<evidence type="ECO:0000256" key="7">
    <source>
        <dbReference type="SAM" id="Phobius"/>
    </source>
</evidence>
<dbReference type="PANTHER" id="PTHR36115:SF4">
    <property type="entry name" value="MEMBRANE PROTEIN"/>
    <property type="match status" value="1"/>
</dbReference>
<dbReference type="PANTHER" id="PTHR36115">
    <property type="entry name" value="PROLINE-RICH ANTIGEN HOMOLOG-RELATED"/>
    <property type="match status" value="1"/>
</dbReference>
<evidence type="ECO:0000256" key="6">
    <source>
        <dbReference type="SAM" id="MobiDB-lite"/>
    </source>
</evidence>
<dbReference type="Pfam" id="PF06271">
    <property type="entry name" value="RDD"/>
    <property type="match status" value="1"/>
</dbReference>
<sequence>MSSDQPPQQPPAGNPYGSPPPGEGGNPYGSPPPGEGGPYGGQPPGGGGPYGGPPGGGGWGGGSPYGRGAEPMPGMPPLAASGKRLLARIIDVIIVLIPAGLLDWAAGGVHGDDWTAGRSAIGGIFTAGLGFLYEWYMTKSTGQTVGKKLMGIRAATLSDGSVPSTNAAAARAAILWLPAFCCSCFWFLIIGITVLFDRPYKQGVHEKAARTVVVTAV</sequence>
<dbReference type="EMBL" id="JAATEJ010000001">
    <property type="protein sequence ID" value="NJP41885.1"/>
    <property type="molecule type" value="Genomic_DNA"/>
</dbReference>
<feature type="transmembrane region" description="Helical" evidence="7">
    <location>
        <begin position="119"/>
        <end position="138"/>
    </location>
</feature>
<name>A0ABX0ZDP6_9ACTN</name>
<feature type="transmembrane region" description="Helical" evidence="7">
    <location>
        <begin position="173"/>
        <end position="196"/>
    </location>
</feature>
<evidence type="ECO:0000256" key="4">
    <source>
        <dbReference type="ARBA" id="ARBA00022989"/>
    </source>
</evidence>
<feature type="compositionally biased region" description="Gly residues" evidence="6">
    <location>
        <begin position="36"/>
        <end position="65"/>
    </location>
</feature>
<evidence type="ECO:0000256" key="1">
    <source>
        <dbReference type="ARBA" id="ARBA00004651"/>
    </source>
</evidence>
<keyword evidence="2" id="KW-1003">Cell membrane</keyword>
<evidence type="ECO:0000259" key="8">
    <source>
        <dbReference type="Pfam" id="PF06271"/>
    </source>
</evidence>
<comment type="subcellular location">
    <subcellularLocation>
        <location evidence="1">Cell membrane</location>
        <topology evidence="1">Multi-pass membrane protein</topology>
    </subcellularLocation>
</comment>
<evidence type="ECO:0000256" key="5">
    <source>
        <dbReference type="ARBA" id="ARBA00023136"/>
    </source>
</evidence>
<keyword evidence="4 7" id="KW-1133">Transmembrane helix</keyword>
<keyword evidence="3 7" id="KW-0812">Transmembrane</keyword>
<feature type="compositionally biased region" description="Pro residues" evidence="6">
    <location>
        <begin position="7"/>
        <end position="22"/>
    </location>
</feature>
<reference evidence="9 10" key="1">
    <citation type="submission" date="2020-03" db="EMBL/GenBank/DDBJ databases">
        <title>WGS of actinomycetes isolated from Thailand.</title>
        <authorList>
            <person name="Thawai C."/>
        </authorList>
    </citation>
    <scope>NUCLEOTIDE SEQUENCE [LARGE SCALE GENOMIC DNA]</scope>
    <source>
        <strain evidence="9 10">PRB2-1</strain>
    </source>
</reference>
<evidence type="ECO:0000313" key="9">
    <source>
        <dbReference type="EMBL" id="NJP41885.1"/>
    </source>
</evidence>
<dbReference type="InterPro" id="IPR010432">
    <property type="entry name" value="RDD"/>
</dbReference>
<accession>A0ABX0ZDP6</accession>
<feature type="transmembrane region" description="Helical" evidence="7">
    <location>
        <begin position="85"/>
        <end position="107"/>
    </location>
</feature>
<gene>
    <name evidence="9" type="ORF">HCN08_00395</name>
</gene>
<comment type="caution">
    <text evidence="9">The sequence shown here is derived from an EMBL/GenBank/DDBJ whole genome shotgun (WGS) entry which is preliminary data.</text>
</comment>
<proteinExistence type="predicted"/>
<evidence type="ECO:0000256" key="3">
    <source>
        <dbReference type="ARBA" id="ARBA00022692"/>
    </source>
</evidence>